<evidence type="ECO:0000313" key="3">
    <source>
        <dbReference type="Proteomes" id="UP001140217"/>
    </source>
</evidence>
<evidence type="ECO:0000256" key="1">
    <source>
        <dbReference type="SAM" id="MobiDB-lite"/>
    </source>
</evidence>
<proteinExistence type="predicted"/>
<protein>
    <submittedName>
        <fullName evidence="2">Uncharacterized protein</fullName>
    </submittedName>
</protein>
<reference evidence="2" key="1">
    <citation type="submission" date="2022-07" db="EMBL/GenBank/DDBJ databases">
        <title>Phylogenomic reconstructions and comparative analyses of Kickxellomycotina fungi.</title>
        <authorList>
            <person name="Reynolds N.K."/>
            <person name="Stajich J.E."/>
            <person name="Barry K."/>
            <person name="Grigoriev I.V."/>
            <person name="Crous P."/>
            <person name="Smith M.E."/>
        </authorList>
    </citation>
    <scope>NUCLEOTIDE SEQUENCE</scope>
    <source>
        <strain evidence="2">NBRC 105414</strain>
    </source>
</reference>
<name>A0A9W8HDV5_9FUNG</name>
<dbReference type="EMBL" id="JANBUL010000153">
    <property type="protein sequence ID" value="KAJ2780021.1"/>
    <property type="molecule type" value="Genomic_DNA"/>
</dbReference>
<feature type="region of interest" description="Disordered" evidence="1">
    <location>
        <begin position="1"/>
        <end position="22"/>
    </location>
</feature>
<dbReference type="OrthoDB" id="5558473at2759"/>
<evidence type="ECO:0000313" key="2">
    <source>
        <dbReference type="EMBL" id="KAJ2780021.1"/>
    </source>
</evidence>
<keyword evidence="3" id="KW-1185">Reference proteome</keyword>
<accession>A0A9W8HDV5</accession>
<sequence length="230" mass="23055">MDVVYESPGRYDGSDSESEDAAGAAPEFVVRLRAEAAEAAAGGTVVISLLGELPAGAGDALEQIGVVYAPAAAPSSSAGRRRQLLPLGGGAQHADNALGRIFQGAAAVVWVAASADTPPELHHGWVRAVAARLRPTRIVVVDALAAATAFRSPAVLASAVVVGLAAAVLNYAEVAAVPCRHVRTDPLGLSPPPLLGPAEIDALFAKDGPAAAAPQGPAALREDVAAAVYL</sequence>
<gene>
    <name evidence="2" type="ORF">H4R18_003676</name>
</gene>
<comment type="caution">
    <text evidence="2">The sequence shown here is derived from an EMBL/GenBank/DDBJ whole genome shotgun (WGS) entry which is preliminary data.</text>
</comment>
<dbReference type="Proteomes" id="UP001140217">
    <property type="component" value="Unassembled WGS sequence"/>
</dbReference>
<organism evidence="2 3">
    <name type="scientific">Coemansia javaensis</name>
    <dbReference type="NCBI Taxonomy" id="2761396"/>
    <lineage>
        <taxon>Eukaryota</taxon>
        <taxon>Fungi</taxon>
        <taxon>Fungi incertae sedis</taxon>
        <taxon>Zoopagomycota</taxon>
        <taxon>Kickxellomycotina</taxon>
        <taxon>Kickxellomycetes</taxon>
        <taxon>Kickxellales</taxon>
        <taxon>Kickxellaceae</taxon>
        <taxon>Coemansia</taxon>
    </lineage>
</organism>
<dbReference type="AlphaFoldDB" id="A0A9W8HDV5"/>